<dbReference type="OrthoDB" id="6077919at2759"/>
<feature type="region of interest" description="Disordered" evidence="2">
    <location>
        <begin position="96"/>
        <end position="139"/>
    </location>
</feature>
<dbReference type="EMBL" id="FUEG01000001">
    <property type="protein sequence ID" value="SJK96874.1"/>
    <property type="molecule type" value="Genomic_DNA"/>
</dbReference>
<evidence type="ECO:0000256" key="2">
    <source>
        <dbReference type="SAM" id="MobiDB-lite"/>
    </source>
</evidence>
<dbReference type="STRING" id="47428.A0A284QK89"/>
<evidence type="ECO:0000313" key="5">
    <source>
        <dbReference type="Proteomes" id="UP000219338"/>
    </source>
</evidence>
<feature type="domain" description="C2H2-type" evidence="3">
    <location>
        <begin position="76"/>
        <end position="106"/>
    </location>
</feature>
<keyword evidence="1" id="KW-0862">Zinc</keyword>
<dbReference type="PROSITE" id="PS50157">
    <property type="entry name" value="ZINC_FINGER_C2H2_2"/>
    <property type="match status" value="1"/>
</dbReference>
<reference evidence="5" key="1">
    <citation type="journal article" date="2017" name="Nat. Ecol. Evol.">
        <title>Genome expansion and lineage-specific genetic innovations in the forest pathogenic fungi Armillaria.</title>
        <authorList>
            <person name="Sipos G."/>
            <person name="Prasanna A.N."/>
            <person name="Walter M.C."/>
            <person name="O'Connor E."/>
            <person name="Balint B."/>
            <person name="Krizsan K."/>
            <person name="Kiss B."/>
            <person name="Hess J."/>
            <person name="Varga T."/>
            <person name="Slot J."/>
            <person name="Riley R."/>
            <person name="Boka B."/>
            <person name="Rigling D."/>
            <person name="Barry K."/>
            <person name="Lee J."/>
            <person name="Mihaltcheva S."/>
            <person name="LaButti K."/>
            <person name="Lipzen A."/>
            <person name="Waldron R."/>
            <person name="Moloney N.M."/>
            <person name="Sperisen C."/>
            <person name="Kredics L."/>
            <person name="Vagvoelgyi C."/>
            <person name="Patrignani A."/>
            <person name="Fitzpatrick D."/>
            <person name="Nagy I."/>
            <person name="Doyle S."/>
            <person name="Anderson J.B."/>
            <person name="Grigoriev I.V."/>
            <person name="Gueldener U."/>
            <person name="Muensterkoetter M."/>
            <person name="Nagy L.G."/>
        </authorList>
    </citation>
    <scope>NUCLEOTIDE SEQUENCE [LARGE SCALE GENOMIC DNA]</scope>
    <source>
        <strain evidence="5">C18/9</strain>
    </source>
</reference>
<protein>
    <recommendedName>
        <fullName evidence="3">C2H2-type domain-containing protein</fullName>
    </recommendedName>
</protein>
<evidence type="ECO:0000259" key="3">
    <source>
        <dbReference type="PROSITE" id="PS50157"/>
    </source>
</evidence>
<dbReference type="SUPFAM" id="SSF57850">
    <property type="entry name" value="RING/U-box"/>
    <property type="match status" value="1"/>
</dbReference>
<organism evidence="4 5">
    <name type="scientific">Armillaria ostoyae</name>
    <name type="common">Armillaria root rot fungus</name>
    <dbReference type="NCBI Taxonomy" id="47428"/>
    <lineage>
        <taxon>Eukaryota</taxon>
        <taxon>Fungi</taxon>
        <taxon>Dikarya</taxon>
        <taxon>Basidiomycota</taxon>
        <taxon>Agaricomycotina</taxon>
        <taxon>Agaricomycetes</taxon>
        <taxon>Agaricomycetidae</taxon>
        <taxon>Agaricales</taxon>
        <taxon>Marasmiineae</taxon>
        <taxon>Physalacriaceae</taxon>
        <taxon>Armillaria</taxon>
    </lineage>
</organism>
<keyword evidence="1" id="KW-0479">Metal-binding</keyword>
<proteinExistence type="predicted"/>
<dbReference type="Gene3D" id="3.30.160.60">
    <property type="entry name" value="Classic Zinc Finger"/>
    <property type="match status" value="1"/>
</dbReference>
<sequence length="396" mass="45128">MNTNTCEASASTITLRPEEEFNPQYCTQCDQTLWSIELMRNHLDLSGRHPYCRTCRRGFLNNNSFKTHLILSDYHHYCDDCDKEFQSSSALKIHYEQSARHHRDYEEGDRERRAEGWEDELARQQQEEEKREDPVTLGKVESQAPMSRVEVGIAILNLKKRLQCQPIPKATVKQTCPVCLCPSSKMSVTKCGHVFCSSVFSAETRGTSKRFKVELDEARSRTTLTSLAPVRSLSVASDNSQKEFTSVQNRPIEEEPAVRPGRYSFSPPSDPNHYLDVADSYPHKTTRAIVPLPKRAHTSNSDNAAHLTSLFLGSLVYPGQFPGAKAKKNNAERLHFLRQDLWIQQGSIQPYNLKAERLAPRVVNRPRITQIRGSNIEMGMSLFRGPGWSDMDTIQR</sequence>
<name>A0A284QK89_ARMOS</name>
<evidence type="ECO:0000256" key="1">
    <source>
        <dbReference type="PROSITE-ProRule" id="PRU00042"/>
    </source>
</evidence>
<gene>
    <name evidence="4" type="ORF">ARMOST_00120</name>
</gene>
<feature type="compositionally biased region" description="Basic and acidic residues" evidence="2">
    <location>
        <begin position="96"/>
        <end position="134"/>
    </location>
</feature>
<dbReference type="GO" id="GO:0008270">
    <property type="term" value="F:zinc ion binding"/>
    <property type="evidence" value="ECO:0007669"/>
    <property type="project" value="UniProtKB-KW"/>
</dbReference>
<accession>A0A284QK89</accession>
<dbReference type="InterPro" id="IPR013087">
    <property type="entry name" value="Znf_C2H2_type"/>
</dbReference>
<dbReference type="SMART" id="SM00355">
    <property type="entry name" value="ZnF_C2H2"/>
    <property type="match status" value="3"/>
</dbReference>
<evidence type="ECO:0000313" key="4">
    <source>
        <dbReference type="EMBL" id="SJK96874.1"/>
    </source>
</evidence>
<keyword evidence="5" id="KW-1185">Reference proteome</keyword>
<dbReference type="AlphaFoldDB" id="A0A284QK89"/>
<keyword evidence="1" id="KW-0863">Zinc-finger</keyword>
<dbReference type="Proteomes" id="UP000219338">
    <property type="component" value="Unassembled WGS sequence"/>
</dbReference>